<reference evidence="4" key="3">
    <citation type="submission" date="2025-04" db="UniProtKB">
        <authorList>
            <consortium name="RefSeq"/>
        </authorList>
    </citation>
    <scope>IDENTIFICATION</scope>
    <source>
        <strain evidence="4">CBS 304.34</strain>
    </source>
</reference>
<organism evidence="2">
    <name type="scientific">Mytilinidion resinicola</name>
    <dbReference type="NCBI Taxonomy" id="574789"/>
    <lineage>
        <taxon>Eukaryota</taxon>
        <taxon>Fungi</taxon>
        <taxon>Dikarya</taxon>
        <taxon>Ascomycota</taxon>
        <taxon>Pezizomycotina</taxon>
        <taxon>Dothideomycetes</taxon>
        <taxon>Pleosporomycetidae</taxon>
        <taxon>Mytilinidiales</taxon>
        <taxon>Mytilinidiaceae</taxon>
        <taxon>Mytilinidion</taxon>
    </lineage>
</organism>
<reference evidence="2 4" key="1">
    <citation type="journal article" date="2020" name="Stud. Mycol.">
        <title>101 Dothideomycetes genomes: a test case for predicting lifestyles and emergence of pathogens.</title>
        <authorList>
            <person name="Haridas S."/>
            <person name="Albert R."/>
            <person name="Binder M."/>
            <person name="Bloem J."/>
            <person name="Labutti K."/>
            <person name="Salamov A."/>
            <person name="Andreopoulos B."/>
            <person name="Baker S."/>
            <person name="Barry K."/>
            <person name="Bills G."/>
            <person name="Bluhm B."/>
            <person name="Cannon C."/>
            <person name="Castanera R."/>
            <person name="Culley D."/>
            <person name="Daum C."/>
            <person name="Ezra D."/>
            <person name="Gonzalez J."/>
            <person name="Henrissat B."/>
            <person name="Kuo A."/>
            <person name="Liang C."/>
            <person name="Lipzen A."/>
            <person name="Lutzoni F."/>
            <person name="Magnuson J."/>
            <person name="Mondo S."/>
            <person name="Nolan M."/>
            <person name="Ohm R."/>
            <person name="Pangilinan J."/>
            <person name="Park H.-J."/>
            <person name="Ramirez L."/>
            <person name="Alfaro M."/>
            <person name="Sun H."/>
            <person name="Tritt A."/>
            <person name="Yoshinaga Y."/>
            <person name="Zwiers L.-H."/>
            <person name="Turgeon B."/>
            <person name="Goodwin S."/>
            <person name="Spatafora J."/>
            <person name="Crous P."/>
            <person name="Grigoriev I."/>
        </authorList>
    </citation>
    <scope>NUCLEOTIDE SEQUENCE</scope>
    <source>
        <strain evidence="2 4">CBS 304.34</strain>
    </source>
</reference>
<sequence length="225" mass="24338">MNLGSALQQSGTAGGNSGIHNRADTNLVSPLGPGSRRQRAGRHSPPLEVLEFWLKGGDLPVLFDHSCYQFGNEKLVSARSRDHRPQPGIYRYCSVRDSRTSHPCSSLPAVPTAWISTAGFPMQLGFYHPPPANGPQLQFAALGKIINGLESGGLHGSRQHWPGLVTLVRSLQQAQRSRPQRHLSLELQLNASYSDGDGSQLAESKPGANLVGFGHPQRPRDKQGS</sequence>
<proteinExistence type="predicted"/>
<feature type="region of interest" description="Disordered" evidence="1">
    <location>
        <begin position="1"/>
        <end position="43"/>
    </location>
</feature>
<keyword evidence="3" id="KW-1185">Reference proteome</keyword>
<dbReference type="GeneID" id="54463298"/>
<feature type="region of interest" description="Disordered" evidence="1">
    <location>
        <begin position="194"/>
        <end position="225"/>
    </location>
</feature>
<gene>
    <name evidence="2 4" type="ORF">BDZ99DRAFT_481380</name>
</gene>
<accession>A0A6A6Y8S2</accession>
<dbReference type="RefSeq" id="XP_033571181.1">
    <property type="nucleotide sequence ID" value="XM_033722405.1"/>
</dbReference>
<evidence type="ECO:0000313" key="4">
    <source>
        <dbReference type="RefSeq" id="XP_033571181.1"/>
    </source>
</evidence>
<dbReference type="EMBL" id="MU003714">
    <property type="protein sequence ID" value="KAF2804217.1"/>
    <property type="molecule type" value="Genomic_DNA"/>
</dbReference>
<protein>
    <submittedName>
        <fullName evidence="2 4">Uncharacterized protein</fullName>
    </submittedName>
</protein>
<dbReference type="AlphaFoldDB" id="A0A6A6Y8S2"/>
<evidence type="ECO:0000256" key="1">
    <source>
        <dbReference type="SAM" id="MobiDB-lite"/>
    </source>
</evidence>
<evidence type="ECO:0000313" key="3">
    <source>
        <dbReference type="Proteomes" id="UP000504636"/>
    </source>
</evidence>
<name>A0A6A6Y8S2_9PEZI</name>
<evidence type="ECO:0000313" key="2">
    <source>
        <dbReference type="EMBL" id="KAF2804217.1"/>
    </source>
</evidence>
<dbReference type="Proteomes" id="UP000504636">
    <property type="component" value="Unplaced"/>
</dbReference>
<reference evidence="4" key="2">
    <citation type="submission" date="2020-04" db="EMBL/GenBank/DDBJ databases">
        <authorList>
            <consortium name="NCBI Genome Project"/>
        </authorList>
    </citation>
    <scope>NUCLEOTIDE SEQUENCE</scope>
    <source>
        <strain evidence="4">CBS 304.34</strain>
    </source>
</reference>
<feature type="compositionally biased region" description="Polar residues" evidence="1">
    <location>
        <begin position="1"/>
        <end position="11"/>
    </location>
</feature>